<reference evidence="2 3" key="1">
    <citation type="journal article" date="2024" name="Ann. Entomol. Soc. Am.">
        <title>Genomic analyses of the southern and eastern yellowjacket wasps (Hymenoptera: Vespidae) reveal evolutionary signatures of social life.</title>
        <authorList>
            <person name="Catto M.A."/>
            <person name="Caine P.B."/>
            <person name="Orr S.E."/>
            <person name="Hunt B.G."/>
            <person name="Goodisman M.A.D."/>
        </authorList>
    </citation>
    <scope>NUCLEOTIDE SEQUENCE [LARGE SCALE GENOMIC DNA]</scope>
    <source>
        <strain evidence="2">232</strain>
        <tissue evidence="2">Head and thorax</tissue>
    </source>
</reference>
<keyword evidence="1" id="KW-0812">Transmembrane</keyword>
<evidence type="ECO:0000256" key="1">
    <source>
        <dbReference type="SAM" id="Phobius"/>
    </source>
</evidence>
<keyword evidence="3" id="KW-1185">Reference proteome</keyword>
<evidence type="ECO:0000313" key="3">
    <source>
        <dbReference type="Proteomes" id="UP001607303"/>
    </source>
</evidence>
<comment type="caution">
    <text evidence="2">The sequence shown here is derived from an EMBL/GenBank/DDBJ whole genome shotgun (WGS) entry which is preliminary data.</text>
</comment>
<accession>A0ABD2BZ61</accession>
<organism evidence="2 3">
    <name type="scientific">Vespula maculifrons</name>
    <name type="common">Eastern yellow jacket</name>
    <name type="synonym">Wasp</name>
    <dbReference type="NCBI Taxonomy" id="7453"/>
    <lineage>
        <taxon>Eukaryota</taxon>
        <taxon>Metazoa</taxon>
        <taxon>Ecdysozoa</taxon>
        <taxon>Arthropoda</taxon>
        <taxon>Hexapoda</taxon>
        <taxon>Insecta</taxon>
        <taxon>Pterygota</taxon>
        <taxon>Neoptera</taxon>
        <taxon>Endopterygota</taxon>
        <taxon>Hymenoptera</taxon>
        <taxon>Apocrita</taxon>
        <taxon>Aculeata</taxon>
        <taxon>Vespoidea</taxon>
        <taxon>Vespidae</taxon>
        <taxon>Vespinae</taxon>
        <taxon>Vespula</taxon>
    </lineage>
</organism>
<dbReference type="EMBL" id="JAYRBN010000063">
    <property type="protein sequence ID" value="KAL2738067.1"/>
    <property type="molecule type" value="Genomic_DNA"/>
</dbReference>
<name>A0ABD2BZ61_VESMC</name>
<keyword evidence="1" id="KW-1133">Transmembrane helix</keyword>
<evidence type="ECO:0000313" key="2">
    <source>
        <dbReference type="EMBL" id="KAL2738067.1"/>
    </source>
</evidence>
<feature type="transmembrane region" description="Helical" evidence="1">
    <location>
        <begin position="63"/>
        <end position="87"/>
    </location>
</feature>
<gene>
    <name evidence="2" type="ORF">V1477_011426</name>
</gene>
<protein>
    <submittedName>
        <fullName evidence="2">Uncharacterized protein</fullName>
    </submittedName>
</protein>
<sequence length="94" mass="10770">MLEDSNVNSNLKIYYLYKVTSTQNNQMQQEQIQIQISSVCHGVLIIFNNSSSPVLRVTYIRTIYLYLLVPLAASKLMISIESNWILLSSSILQK</sequence>
<dbReference type="Proteomes" id="UP001607303">
    <property type="component" value="Unassembled WGS sequence"/>
</dbReference>
<dbReference type="AlphaFoldDB" id="A0ABD2BZ61"/>
<keyword evidence="1" id="KW-0472">Membrane</keyword>
<proteinExistence type="predicted"/>